<dbReference type="Proteomes" id="UP000018339">
    <property type="component" value="Unassembled WGS sequence"/>
</dbReference>
<evidence type="ECO:0000313" key="2">
    <source>
        <dbReference type="Proteomes" id="UP000018339"/>
    </source>
</evidence>
<accession>A0A7U9P790</accession>
<proteinExistence type="predicted"/>
<dbReference type="AlphaFoldDB" id="A0A7U9P790"/>
<evidence type="ECO:0000313" key="1">
    <source>
        <dbReference type="EMBL" id="ESU73180.1"/>
    </source>
</evidence>
<reference evidence="1 2" key="1">
    <citation type="journal article" date="2014" name="Genome Announc.">
        <title>Draft Genome Sequence of Geobacillus thermopakistaniensis Strain MAS1.</title>
        <authorList>
            <person name="Siddiqui M.A."/>
            <person name="Rashid N."/>
            <person name="Ayyampalayam S."/>
            <person name="Whitman W.B."/>
        </authorList>
    </citation>
    <scope>NUCLEOTIDE SEQUENCE [LARGE SCALE GENOMIC DNA]</scope>
    <source>
        <strain evidence="1 2">MAS1</strain>
    </source>
</reference>
<keyword evidence="2" id="KW-1185">Reference proteome</keyword>
<name>A0A7U9P790_GEOTM</name>
<organism evidence="1 2">
    <name type="scientific">Geobacillus thermopakistaniensis (strain MAS1)</name>
    <dbReference type="NCBI Taxonomy" id="1408282"/>
    <lineage>
        <taxon>Bacteria</taxon>
        <taxon>Bacillati</taxon>
        <taxon>Bacillota</taxon>
        <taxon>Bacilli</taxon>
        <taxon>Bacillales</taxon>
        <taxon>Anoxybacillaceae</taxon>
        <taxon>Geobacillus</taxon>
    </lineage>
</organism>
<gene>
    <name evidence="1" type="ORF">T260_04415</name>
</gene>
<sequence>MRTPASQQAVNQAIPAHFKWGGFSARDDQNKIIREQMVARKNDIRGHLFVQLLKEKEPARGHGSSFMIHPCFAQSSSTLEKPFQCGEAVFFRTCFLFHWQKMNDS</sequence>
<dbReference type="EMBL" id="AYSF01000032">
    <property type="protein sequence ID" value="ESU73180.1"/>
    <property type="molecule type" value="Genomic_DNA"/>
</dbReference>
<comment type="caution">
    <text evidence="1">The sequence shown here is derived from an EMBL/GenBank/DDBJ whole genome shotgun (WGS) entry which is preliminary data.</text>
</comment>
<dbReference type="RefSeq" id="WP_023633549.1">
    <property type="nucleotide sequence ID" value="NZ_AYSF01000032.1"/>
</dbReference>
<protein>
    <submittedName>
        <fullName evidence="1">Uncharacterized protein</fullName>
    </submittedName>
</protein>